<proteinExistence type="predicted"/>
<dbReference type="RefSeq" id="WP_243377752.1">
    <property type="nucleotide sequence ID" value="NZ_JAKZJU020000001.1"/>
</dbReference>
<reference evidence="3" key="1">
    <citation type="submission" date="2023-03" db="EMBL/GenBank/DDBJ databases">
        <title>Mesosutterella sp. nov. isolated from porcine feces.</title>
        <authorList>
            <person name="Yu S."/>
        </authorList>
    </citation>
    <scope>NUCLEOTIDE SEQUENCE</scope>
    <source>
        <strain evidence="3">AGMB02718</strain>
    </source>
</reference>
<dbReference type="PANTHER" id="PTHR35561:SF1">
    <property type="entry name" value="RNA 2',3'-CYCLIC PHOSPHODIESTERASE"/>
    <property type="match status" value="1"/>
</dbReference>
<organism evidence="3 4">
    <name type="scientific">Mesosutterella faecium</name>
    <dbReference type="NCBI Taxonomy" id="2925194"/>
    <lineage>
        <taxon>Bacteria</taxon>
        <taxon>Pseudomonadati</taxon>
        <taxon>Pseudomonadota</taxon>
        <taxon>Betaproteobacteria</taxon>
        <taxon>Burkholderiales</taxon>
        <taxon>Sutterellaceae</taxon>
        <taxon>Mesosutterella</taxon>
    </lineage>
</organism>
<dbReference type="InterPro" id="IPR014051">
    <property type="entry name" value="Phosphoesterase_HXTX"/>
</dbReference>
<dbReference type="Gene3D" id="3.90.1140.10">
    <property type="entry name" value="Cyclic phosphodiesterase"/>
    <property type="match status" value="1"/>
</dbReference>
<comment type="caution">
    <text evidence="3">The sequence shown here is derived from an EMBL/GenBank/DDBJ whole genome shotgun (WGS) entry which is preliminary data.</text>
</comment>
<dbReference type="NCBIfam" id="TIGR02258">
    <property type="entry name" value="2_5_ligase"/>
    <property type="match status" value="1"/>
</dbReference>
<dbReference type="EMBL" id="JAKZJU020000001">
    <property type="protein sequence ID" value="MDL2059182.1"/>
    <property type="molecule type" value="Genomic_DNA"/>
</dbReference>
<sequence>MAIEEPLRAFIALCPEEETRRKIYKVSKQIECLQPNGKFRLTPANKLHMTLAFLGNISQEDRRKILLMLRTGSFPGSRFVLDRMGVFPKSGILWLGETDSSLSALAGQVRKELANIRIGYDKTPFRAHVTLARNWRLPAPVIKFKPIVWDYGAPCLVLSIPDGRGRRNYLRIKSE</sequence>
<dbReference type="Proteomes" id="UP001165481">
    <property type="component" value="Unassembled WGS sequence"/>
</dbReference>
<evidence type="ECO:0000259" key="2">
    <source>
        <dbReference type="Pfam" id="PF02834"/>
    </source>
</evidence>
<dbReference type="InterPro" id="IPR004175">
    <property type="entry name" value="RNA_CPDase"/>
</dbReference>
<keyword evidence="1" id="KW-0378">Hydrolase</keyword>
<name>A0ABT7ILE0_9BURK</name>
<evidence type="ECO:0000313" key="3">
    <source>
        <dbReference type="EMBL" id="MDL2059182.1"/>
    </source>
</evidence>
<evidence type="ECO:0000256" key="1">
    <source>
        <dbReference type="ARBA" id="ARBA00022801"/>
    </source>
</evidence>
<keyword evidence="4" id="KW-1185">Reference proteome</keyword>
<dbReference type="PANTHER" id="PTHR35561">
    <property type="entry name" value="RNA 2',3'-CYCLIC PHOSPHODIESTERASE"/>
    <property type="match status" value="1"/>
</dbReference>
<dbReference type="InterPro" id="IPR009097">
    <property type="entry name" value="Cyclic_Pdiesterase"/>
</dbReference>
<protein>
    <submittedName>
        <fullName evidence="3">RNA 2',3'-cyclic phosphodiesterase</fullName>
    </submittedName>
</protein>
<dbReference type="SUPFAM" id="SSF55144">
    <property type="entry name" value="LigT-like"/>
    <property type="match status" value="1"/>
</dbReference>
<feature type="domain" description="Phosphoesterase HXTX" evidence="2">
    <location>
        <begin position="15"/>
        <end position="94"/>
    </location>
</feature>
<dbReference type="Pfam" id="PF02834">
    <property type="entry name" value="LigT_PEase"/>
    <property type="match status" value="1"/>
</dbReference>
<gene>
    <name evidence="3" type="primary">thpR</name>
    <name evidence="3" type="ORF">MUN46_004405</name>
</gene>
<accession>A0ABT7ILE0</accession>
<evidence type="ECO:0000313" key="4">
    <source>
        <dbReference type="Proteomes" id="UP001165481"/>
    </source>
</evidence>